<keyword evidence="2" id="KW-1185">Reference proteome</keyword>
<evidence type="ECO:0000313" key="2">
    <source>
        <dbReference type="Proteomes" id="UP000245802"/>
    </source>
</evidence>
<dbReference type="EMBL" id="CP025958">
    <property type="protein sequence ID" value="AWM39908.1"/>
    <property type="molecule type" value="Genomic_DNA"/>
</dbReference>
<accession>A0A2Z3H2D3</accession>
<reference evidence="1 2" key="1">
    <citation type="submission" date="2018-01" db="EMBL/GenBank/DDBJ databases">
        <title>G. obscuriglobus.</title>
        <authorList>
            <person name="Franke J."/>
            <person name="Blomberg W."/>
            <person name="Selmecki A."/>
        </authorList>
    </citation>
    <scope>NUCLEOTIDE SEQUENCE [LARGE SCALE GENOMIC DNA]</scope>
    <source>
        <strain evidence="1 2">DSM 5831</strain>
    </source>
</reference>
<dbReference type="KEGG" id="gog:C1280_24815"/>
<gene>
    <name evidence="1" type="ORF">C1280_24815</name>
</gene>
<evidence type="ECO:0000313" key="1">
    <source>
        <dbReference type="EMBL" id="AWM39908.1"/>
    </source>
</evidence>
<dbReference type="Proteomes" id="UP000245802">
    <property type="component" value="Chromosome"/>
</dbReference>
<protein>
    <submittedName>
        <fullName evidence="1">Uncharacterized protein</fullName>
    </submittedName>
</protein>
<name>A0A2Z3H2D3_9BACT</name>
<dbReference type="AlphaFoldDB" id="A0A2Z3H2D3"/>
<sequence length="104" mass="10768">MPGVFPRVTGGLVASPTAVVLGDIPLEQPTRMTVRLRNNGALNRRVQSVGGLQPDRFDVRLVSPDASDSGHPAPELPVAGTGMVRVGDGSFTLTIPVTTVGAKP</sequence>
<proteinExistence type="predicted"/>
<organism evidence="1 2">
    <name type="scientific">Gemmata obscuriglobus</name>
    <dbReference type="NCBI Taxonomy" id="114"/>
    <lineage>
        <taxon>Bacteria</taxon>
        <taxon>Pseudomonadati</taxon>
        <taxon>Planctomycetota</taxon>
        <taxon>Planctomycetia</taxon>
        <taxon>Gemmatales</taxon>
        <taxon>Gemmataceae</taxon>
        <taxon>Gemmata</taxon>
    </lineage>
</organism>